<name>A0ABP8A0T3_9MICO</name>
<dbReference type="Proteomes" id="UP001501079">
    <property type="component" value="Unassembled WGS sequence"/>
</dbReference>
<dbReference type="Pfam" id="PF00356">
    <property type="entry name" value="LacI"/>
    <property type="match status" value="1"/>
</dbReference>
<dbReference type="InterPro" id="IPR001387">
    <property type="entry name" value="Cro/C1-type_HTH"/>
</dbReference>
<dbReference type="GO" id="GO:0003677">
    <property type="term" value="F:DNA binding"/>
    <property type="evidence" value="ECO:0007669"/>
    <property type="project" value="UniProtKB-KW"/>
</dbReference>
<dbReference type="PROSITE" id="PS50932">
    <property type="entry name" value="HTH_LACI_2"/>
    <property type="match status" value="1"/>
</dbReference>
<organism evidence="7 8">
    <name type="scientific">Gryllotalpicola koreensis</name>
    <dbReference type="NCBI Taxonomy" id="993086"/>
    <lineage>
        <taxon>Bacteria</taxon>
        <taxon>Bacillati</taxon>
        <taxon>Actinomycetota</taxon>
        <taxon>Actinomycetes</taxon>
        <taxon>Micrococcales</taxon>
        <taxon>Microbacteriaceae</taxon>
        <taxon>Gryllotalpicola</taxon>
    </lineage>
</organism>
<dbReference type="InterPro" id="IPR028082">
    <property type="entry name" value="Peripla_BP_I"/>
</dbReference>
<keyword evidence="2" id="KW-0805">Transcription regulation</keyword>
<dbReference type="CDD" id="cd06267">
    <property type="entry name" value="PBP1_LacI_sugar_binding-like"/>
    <property type="match status" value="1"/>
</dbReference>
<evidence type="ECO:0000259" key="6">
    <source>
        <dbReference type="PROSITE" id="PS50943"/>
    </source>
</evidence>
<dbReference type="RefSeq" id="WP_344753932.1">
    <property type="nucleotide sequence ID" value="NZ_BAABBW010000003.1"/>
</dbReference>
<evidence type="ECO:0000259" key="5">
    <source>
        <dbReference type="PROSITE" id="PS50932"/>
    </source>
</evidence>
<accession>A0ABP8A0T3</accession>
<dbReference type="EMBL" id="BAABBW010000003">
    <property type="protein sequence ID" value="GAA4175118.1"/>
    <property type="molecule type" value="Genomic_DNA"/>
</dbReference>
<dbReference type="SUPFAM" id="SSF47413">
    <property type="entry name" value="lambda repressor-like DNA-binding domains"/>
    <property type="match status" value="1"/>
</dbReference>
<dbReference type="InterPro" id="IPR010982">
    <property type="entry name" value="Lambda_DNA-bd_dom_sf"/>
</dbReference>
<evidence type="ECO:0000313" key="7">
    <source>
        <dbReference type="EMBL" id="GAA4175118.1"/>
    </source>
</evidence>
<protein>
    <submittedName>
        <fullName evidence="7">LacI family DNA-binding transcriptional regulator</fullName>
    </submittedName>
</protein>
<proteinExistence type="predicted"/>
<evidence type="ECO:0000256" key="4">
    <source>
        <dbReference type="ARBA" id="ARBA00023163"/>
    </source>
</evidence>
<evidence type="ECO:0000256" key="2">
    <source>
        <dbReference type="ARBA" id="ARBA00023015"/>
    </source>
</evidence>
<dbReference type="SUPFAM" id="SSF53822">
    <property type="entry name" value="Periplasmic binding protein-like I"/>
    <property type="match status" value="1"/>
</dbReference>
<reference evidence="8" key="1">
    <citation type="journal article" date="2019" name="Int. J. Syst. Evol. Microbiol.">
        <title>The Global Catalogue of Microorganisms (GCM) 10K type strain sequencing project: providing services to taxonomists for standard genome sequencing and annotation.</title>
        <authorList>
            <consortium name="The Broad Institute Genomics Platform"/>
            <consortium name="The Broad Institute Genome Sequencing Center for Infectious Disease"/>
            <person name="Wu L."/>
            <person name="Ma J."/>
        </authorList>
    </citation>
    <scope>NUCLEOTIDE SEQUENCE [LARGE SCALE GENOMIC DNA]</scope>
    <source>
        <strain evidence="8">JCM 17591</strain>
    </source>
</reference>
<dbReference type="Gene3D" id="1.10.260.40">
    <property type="entry name" value="lambda repressor-like DNA-binding domains"/>
    <property type="match status" value="1"/>
</dbReference>
<keyword evidence="8" id="KW-1185">Reference proteome</keyword>
<comment type="caution">
    <text evidence="7">The sequence shown here is derived from an EMBL/GenBank/DDBJ whole genome shotgun (WGS) entry which is preliminary data.</text>
</comment>
<keyword evidence="3 7" id="KW-0238">DNA-binding</keyword>
<evidence type="ECO:0000256" key="1">
    <source>
        <dbReference type="ARBA" id="ARBA00022491"/>
    </source>
</evidence>
<keyword evidence="4" id="KW-0804">Transcription</keyword>
<keyword evidence="1" id="KW-0678">Repressor</keyword>
<dbReference type="SMART" id="SM00354">
    <property type="entry name" value="HTH_LACI"/>
    <property type="match status" value="1"/>
</dbReference>
<dbReference type="PANTHER" id="PTHR30146:SF148">
    <property type="entry name" value="HTH-TYPE TRANSCRIPTIONAL REPRESSOR PURR-RELATED"/>
    <property type="match status" value="1"/>
</dbReference>
<dbReference type="InterPro" id="IPR000843">
    <property type="entry name" value="HTH_LacI"/>
</dbReference>
<dbReference type="CDD" id="cd01392">
    <property type="entry name" value="HTH_LacI"/>
    <property type="match status" value="1"/>
</dbReference>
<dbReference type="Gene3D" id="3.40.50.2300">
    <property type="match status" value="2"/>
</dbReference>
<evidence type="ECO:0000313" key="8">
    <source>
        <dbReference type="Proteomes" id="UP001501079"/>
    </source>
</evidence>
<dbReference type="PANTHER" id="PTHR30146">
    <property type="entry name" value="LACI-RELATED TRANSCRIPTIONAL REPRESSOR"/>
    <property type="match status" value="1"/>
</dbReference>
<sequence>MTRPARGRMTQKQIAELAGVSQATVSLVLNGREGNGVRIPEETRQRVLEVINSTIYVADPAARRLAGVGNKILGVFTYEPAFPNESVDFYTPLLMGIESEAEKLGSDLLIFTSAAVEDGHRHIFQPNNRIGLADGCLLLGREIDREDLVRLVAEDYPFVAIGRREVDGVPYVGVDYAGATASLARIALERGHRRFLYFHVDSDSESVRDRREGLVSAVGEATDASLEFRVGSPEAIEEAVAVVAARRVTVVFVEDPALAEEFARAVEAAGLSVPRDVSIVVLGDTARLDPDQRDFTRLQPPRSELGRRATILLDELLSSGKELPGERTRILLDCPIALGATLAEATESAE</sequence>
<feature type="domain" description="HTH cro/C1-type" evidence="6">
    <location>
        <begin position="9"/>
        <end position="32"/>
    </location>
</feature>
<feature type="domain" description="HTH lacI-type" evidence="5">
    <location>
        <begin position="9"/>
        <end position="67"/>
    </location>
</feature>
<dbReference type="InterPro" id="IPR046335">
    <property type="entry name" value="LacI/GalR-like_sensor"/>
</dbReference>
<evidence type="ECO:0000256" key="3">
    <source>
        <dbReference type="ARBA" id="ARBA00023125"/>
    </source>
</evidence>
<dbReference type="Pfam" id="PF13377">
    <property type="entry name" value="Peripla_BP_3"/>
    <property type="match status" value="1"/>
</dbReference>
<dbReference type="PROSITE" id="PS50943">
    <property type="entry name" value="HTH_CROC1"/>
    <property type="match status" value="1"/>
</dbReference>
<gene>
    <name evidence="7" type="ORF">GCM10022287_20010</name>
</gene>